<evidence type="ECO:0000256" key="5">
    <source>
        <dbReference type="ARBA" id="ARBA00023242"/>
    </source>
</evidence>
<evidence type="ECO:0000259" key="7">
    <source>
        <dbReference type="PROSITE" id="PS51005"/>
    </source>
</evidence>
<feature type="domain" description="NAC" evidence="7">
    <location>
        <begin position="1"/>
        <end position="127"/>
    </location>
</feature>
<evidence type="ECO:0000256" key="3">
    <source>
        <dbReference type="ARBA" id="ARBA00023125"/>
    </source>
</evidence>
<dbReference type="Proteomes" id="UP001345219">
    <property type="component" value="Chromosome 12"/>
</dbReference>
<evidence type="ECO:0000313" key="9">
    <source>
        <dbReference type="Proteomes" id="UP001345219"/>
    </source>
</evidence>
<accession>A0AAN7GNM4</accession>
<organism evidence="8 9">
    <name type="scientific">Trapa incisa</name>
    <dbReference type="NCBI Taxonomy" id="236973"/>
    <lineage>
        <taxon>Eukaryota</taxon>
        <taxon>Viridiplantae</taxon>
        <taxon>Streptophyta</taxon>
        <taxon>Embryophyta</taxon>
        <taxon>Tracheophyta</taxon>
        <taxon>Spermatophyta</taxon>
        <taxon>Magnoliopsida</taxon>
        <taxon>eudicotyledons</taxon>
        <taxon>Gunneridae</taxon>
        <taxon>Pentapetalae</taxon>
        <taxon>rosids</taxon>
        <taxon>malvids</taxon>
        <taxon>Myrtales</taxon>
        <taxon>Lythraceae</taxon>
        <taxon>Trapa</taxon>
    </lineage>
</organism>
<evidence type="ECO:0000256" key="4">
    <source>
        <dbReference type="ARBA" id="ARBA00023163"/>
    </source>
</evidence>
<dbReference type="Pfam" id="PF02365">
    <property type="entry name" value="NAM"/>
    <property type="match status" value="1"/>
</dbReference>
<evidence type="ECO:0000313" key="8">
    <source>
        <dbReference type="EMBL" id="KAK4747841.1"/>
    </source>
</evidence>
<dbReference type="EMBL" id="JAXIOK010000019">
    <property type="protein sequence ID" value="KAK4747841.1"/>
    <property type="molecule type" value="Genomic_DNA"/>
</dbReference>
<keyword evidence="2" id="KW-0805">Transcription regulation</keyword>
<dbReference type="GO" id="GO:0003677">
    <property type="term" value="F:DNA binding"/>
    <property type="evidence" value="ECO:0007669"/>
    <property type="project" value="UniProtKB-KW"/>
</dbReference>
<dbReference type="AlphaFoldDB" id="A0AAN7GNM4"/>
<name>A0AAN7GNM4_9MYRT</name>
<dbReference type="SUPFAM" id="SSF101941">
    <property type="entry name" value="NAC domain"/>
    <property type="match status" value="1"/>
</dbReference>
<protein>
    <recommendedName>
        <fullName evidence="7">NAC domain-containing protein</fullName>
    </recommendedName>
</protein>
<keyword evidence="9" id="KW-1185">Reference proteome</keyword>
<evidence type="ECO:0000256" key="1">
    <source>
        <dbReference type="ARBA" id="ARBA00004123"/>
    </source>
</evidence>
<sequence>MRPSAAPCICFLLILLHVEKSCIRSDNSGGCFFLCPRGTNSSTSKKNCNKRRAGNGYWKETSKKQDVEDEETGEVIGTKRIFAYYEGNQKNGSKTDLALHEYHLTEAIPDGSIADPAEYSLCHVKKKKNQRKKDVSKKQQISRLSESPSCGAPYLIGTVKTPGPNLEVILITV</sequence>
<proteinExistence type="predicted"/>
<keyword evidence="3" id="KW-0238">DNA-binding</keyword>
<dbReference type="GO" id="GO:0006355">
    <property type="term" value="P:regulation of DNA-templated transcription"/>
    <property type="evidence" value="ECO:0007669"/>
    <property type="project" value="InterPro"/>
</dbReference>
<dbReference type="PROSITE" id="PS51005">
    <property type="entry name" value="NAC"/>
    <property type="match status" value="1"/>
</dbReference>
<feature type="chain" id="PRO_5042975604" description="NAC domain-containing protein" evidence="6">
    <location>
        <begin position="26"/>
        <end position="173"/>
    </location>
</feature>
<reference evidence="8 9" key="1">
    <citation type="journal article" date="2023" name="Hortic Res">
        <title>Pangenome of water caltrop reveals structural variations and asymmetric subgenome divergence after allopolyploidization.</title>
        <authorList>
            <person name="Zhang X."/>
            <person name="Chen Y."/>
            <person name="Wang L."/>
            <person name="Yuan Y."/>
            <person name="Fang M."/>
            <person name="Shi L."/>
            <person name="Lu R."/>
            <person name="Comes H.P."/>
            <person name="Ma Y."/>
            <person name="Chen Y."/>
            <person name="Huang G."/>
            <person name="Zhou Y."/>
            <person name="Zheng Z."/>
            <person name="Qiu Y."/>
        </authorList>
    </citation>
    <scope>NUCLEOTIDE SEQUENCE [LARGE SCALE GENOMIC DNA]</scope>
    <source>
        <tissue evidence="8">Roots</tissue>
    </source>
</reference>
<keyword evidence="5" id="KW-0539">Nucleus</keyword>
<feature type="signal peptide" evidence="6">
    <location>
        <begin position="1"/>
        <end position="25"/>
    </location>
</feature>
<dbReference type="InterPro" id="IPR036093">
    <property type="entry name" value="NAC_dom_sf"/>
</dbReference>
<keyword evidence="4" id="KW-0804">Transcription</keyword>
<dbReference type="InterPro" id="IPR003441">
    <property type="entry name" value="NAC-dom"/>
</dbReference>
<gene>
    <name evidence="8" type="ORF">SAY87_014427</name>
</gene>
<comment type="caution">
    <text evidence="8">The sequence shown here is derived from an EMBL/GenBank/DDBJ whole genome shotgun (WGS) entry which is preliminary data.</text>
</comment>
<dbReference type="GO" id="GO:0005634">
    <property type="term" value="C:nucleus"/>
    <property type="evidence" value="ECO:0007669"/>
    <property type="project" value="UniProtKB-SubCell"/>
</dbReference>
<evidence type="ECO:0000256" key="2">
    <source>
        <dbReference type="ARBA" id="ARBA00023015"/>
    </source>
</evidence>
<dbReference type="Gene3D" id="2.170.150.80">
    <property type="entry name" value="NAC domain"/>
    <property type="match status" value="1"/>
</dbReference>
<dbReference type="PANTHER" id="PTHR31989">
    <property type="entry name" value="NAC DOMAIN-CONTAINING PROTEIN 82-RELATED"/>
    <property type="match status" value="1"/>
</dbReference>
<comment type="subcellular location">
    <subcellularLocation>
        <location evidence="1">Nucleus</location>
    </subcellularLocation>
</comment>
<evidence type="ECO:0000256" key="6">
    <source>
        <dbReference type="SAM" id="SignalP"/>
    </source>
</evidence>
<keyword evidence="6" id="KW-0732">Signal</keyword>